<dbReference type="RefSeq" id="WP_067238507.1">
    <property type="nucleotide sequence ID" value="NZ_LZMZ01000051.1"/>
</dbReference>
<dbReference type="STRING" id="34059.A9308_00620"/>
<dbReference type="PIRSF" id="PIRSF029215">
    <property type="entry name" value="UCP029215"/>
    <property type="match status" value="1"/>
</dbReference>
<evidence type="ECO:0000313" key="2">
    <source>
        <dbReference type="EMBL" id="OBX73747.1"/>
    </source>
</evidence>
<protein>
    <recommendedName>
        <fullName evidence="4">DUF2213 domain-containing protein</fullName>
    </recommendedName>
</protein>
<dbReference type="Proteomes" id="UP000092508">
    <property type="component" value="Unassembled WGS sequence"/>
</dbReference>
<dbReference type="EMBL" id="LZMZ01000051">
    <property type="protein sequence ID" value="OBX73747.1"/>
    <property type="molecule type" value="Genomic_DNA"/>
</dbReference>
<dbReference type="OrthoDB" id="9813763at2"/>
<comment type="caution">
    <text evidence="2">The sequence shown here is derived from an EMBL/GenBank/DDBJ whole genome shotgun (WGS) entry which is preliminary data.</text>
</comment>
<organism evidence="2 3">
    <name type="scientific">Faucicola atlantae</name>
    <dbReference type="NCBI Taxonomy" id="34059"/>
    <lineage>
        <taxon>Bacteria</taxon>
        <taxon>Pseudomonadati</taxon>
        <taxon>Pseudomonadota</taxon>
        <taxon>Gammaproteobacteria</taxon>
        <taxon>Moraxellales</taxon>
        <taxon>Moraxellaceae</taxon>
        <taxon>Faucicola</taxon>
    </lineage>
</organism>
<dbReference type="Pfam" id="PF09979">
    <property type="entry name" value="DUF2213"/>
    <property type="match status" value="1"/>
</dbReference>
<sequence length="363" mass="38863">MQFTDNTTLANTRLTADGYLVGNVACAKVGVQTYHSSEVGGGSGLINVYRDESEVFALDSLASFVGKPVTNDHPPVEVKANNWKQFAVGSIGEGVLRDGEHIKVPVTLMDAETIKAVQNGKREISMGYTAELEWVDGVTPDGQAYQARQKNIRINHLAIVDKGRAGATCRFGDALWGDTSPKNNTGEKPVATRTVMVDGLPIETTDNGAVAIEKLQQDKAAAEKLLLDAQALYDSKIADKDAQLAAKDAEIDALKAKQLTDAEIDAKVAARSELIATAKAIHDADYTGKSDAEIKAAALIAKGVDVKDKPQAYIDARFDIEAENIQKADPFADAMRGGMTGSTVADNGYQAYTDSLTKAWERK</sequence>
<evidence type="ECO:0008006" key="4">
    <source>
        <dbReference type="Google" id="ProtNLM"/>
    </source>
</evidence>
<gene>
    <name evidence="2" type="ORF">A9308_00620</name>
</gene>
<dbReference type="AlphaFoldDB" id="A0A1B8Q8Z2"/>
<accession>A0A1B8Q8Z2</accession>
<proteinExistence type="predicted"/>
<evidence type="ECO:0000313" key="3">
    <source>
        <dbReference type="Proteomes" id="UP000092508"/>
    </source>
</evidence>
<reference evidence="2 3" key="1">
    <citation type="submission" date="2016-06" db="EMBL/GenBank/DDBJ databases">
        <title>Draft genome of Moraxella atlantae CCUG 66109.</title>
        <authorList>
            <person name="Salva-Serra F."/>
            <person name="Engstrom-Jakobsson H."/>
            <person name="Thorell K."/>
            <person name="Gonzales-Siles L."/>
            <person name="Karlsson R."/>
            <person name="Boulund F."/>
            <person name="Engstrand L."/>
            <person name="Kristiansson E."/>
            <person name="Moore E."/>
        </authorList>
    </citation>
    <scope>NUCLEOTIDE SEQUENCE [LARGE SCALE GENOMIC DNA]</scope>
    <source>
        <strain evidence="2 3">CCUG 66109</strain>
    </source>
</reference>
<feature type="coiled-coil region" evidence="1">
    <location>
        <begin position="212"/>
        <end position="257"/>
    </location>
</feature>
<name>A0A1B8Q8Z2_9GAMM</name>
<dbReference type="InterPro" id="IPR016913">
    <property type="entry name" value="UCP029215"/>
</dbReference>
<evidence type="ECO:0000256" key="1">
    <source>
        <dbReference type="SAM" id="Coils"/>
    </source>
</evidence>
<keyword evidence="1" id="KW-0175">Coiled coil</keyword>